<evidence type="ECO:0000259" key="6">
    <source>
        <dbReference type="PROSITE" id="PS51294"/>
    </source>
</evidence>
<feature type="region of interest" description="Disordered" evidence="4">
    <location>
        <begin position="881"/>
        <end position="917"/>
    </location>
</feature>
<dbReference type="InterPro" id="IPR009057">
    <property type="entry name" value="Homeodomain-like_sf"/>
</dbReference>
<dbReference type="PROSITE" id="PS50090">
    <property type="entry name" value="MYB_LIKE"/>
    <property type="match status" value="2"/>
</dbReference>
<feature type="domain" description="HTH myb-type" evidence="6">
    <location>
        <begin position="388"/>
        <end position="453"/>
    </location>
</feature>
<accession>A0AAD9KSZ0</accession>
<dbReference type="InterPro" id="IPR046775">
    <property type="entry name" value="DMTF1_N"/>
</dbReference>
<dbReference type="GO" id="GO:0000981">
    <property type="term" value="F:DNA-binding transcription factor activity, RNA polymerase II-specific"/>
    <property type="evidence" value="ECO:0007669"/>
    <property type="project" value="TreeGrafter"/>
</dbReference>
<comment type="subcellular location">
    <subcellularLocation>
        <location evidence="1">Nucleus</location>
    </subcellularLocation>
</comment>
<evidence type="ECO:0000256" key="4">
    <source>
        <dbReference type="SAM" id="MobiDB-lite"/>
    </source>
</evidence>
<feature type="compositionally biased region" description="Polar residues" evidence="4">
    <location>
        <begin position="904"/>
        <end position="917"/>
    </location>
</feature>
<evidence type="ECO:0000313" key="7">
    <source>
        <dbReference type="EMBL" id="KAK2176789.1"/>
    </source>
</evidence>
<keyword evidence="3" id="KW-0539">Nucleus</keyword>
<evidence type="ECO:0000256" key="3">
    <source>
        <dbReference type="ARBA" id="ARBA00023242"/>
    </source>
</evidence>
<dbReference type="CDD" id="cd00167">
    <property type="entry name" value="SANT"/>
    <property type="match status" value="3"/>
</dbReference>
<dbReference type="Pfam" id="PF00249">
    <property type="entry name" value="Myb_DNA-binding"/>
    <property type="match status" value="2"/>
</dbReference>
<dbReference type="GO" id="GO:0000978">
    <property type="term" value="F:RNA polymerase II cis-regulatory region sequence-specific DNA binding"/>
    <property type="evidence" value="ECO:0007669"/>
    <property type="project" value="TreeGrafter"/>
</dbReference>
<keyword evidence="2" id="KW-0238">DNA-binding</keyword>
<sequence>MTEIETADVDTQTPPDVSGDIVTVEENDETLLHDISEETEVTDKNKVIIQQVNDGSPAIILLPDNDGIVSAEAFKQSVLSLATSNNIVDDGSLSMMGEDGMSNTVVVTAMEEDVSCVEEGIDREQGGLKGDEQIQVSEAEMNQVLVASTEALASTVNSATCGNLNGHQVIILSADGTLASVHPVTATIPSQHPAKRQKTDLDGSHGSYLVNITGEETGEAVSLETGETEEEHMEMAQTVKAGAEGQELDVTQAWFTTRDDKAALQSKGHQWKQGQWTKEEVELLQANIANYCKQNSITDPTMIVFEMSKDERKDFYRTIARGLQRPLFSVYRRVIRMYDQKNHIGKYSQEEIMQLKLLRTKHGSDWASIGASLGRSASSVKDRCRLMKDTCNSGKWLPEEETRLAAAVYKLSGVRPGENITSGLSWASVAEKVATRSEKQCRTKWLNYLNWKQTGGSEWTRDDDILLLNKIAETGLVDETQIDWSQLAKDWSSVRSPQWLRGKWWSMKRHVPEYQMLSFPEIVEYVRNAHNQLRGVKGAGGLLKLQQIDFPQVNVVPNIITIPMLTADGSPALDDGGGSTYQTYEVVQGYNPTTGSTQAQGTFLITQPHSNPALSFTTANMTSDHIIVHTLPLTQPSLKATPNVMVHMNTLDLALCLQPSLKATPNVMVHMNTLDLALCLQPSLKATPNVMVRMNPQHVVLQATDDQHSNGTDDTDDTATLMHLQETMTDQGSVTESMPGVSHEVDHLSQPEISCEVDQLSHPGVSCEGDQMSHAGATCEVDQLSHVGVTCQVDQLSSFTEEVDEDGEPQEEAGDISEQVQIKVEDAFAIETIDGTEEVSESDMDATAVTSHLVISASSPPEFVSSTAGDGDLILMSSLSDPMLTSSDSTDLIGSSSDVEVDKSNQSNEASSPNAQS</sequence>
<dbReference type="PROSITE" id="PS51294">
    <property type="entry name" value="HTH_MYB"/>
    <property type="match status" value="1"/>
</dbReference>
<dbReference type="EMBL" id="JAODUO010000640">
    <property type="protein sequence ID" value="KAK2176789.1"/>
    <property type="molecule type" value="Genomic_DNA"/>
</dbReference>
<evidence type="ECO:0000256" key="1">
    <source>
        <dbReference type="ARBA" id="ARBA00004123"/>
    </source>
</evidence>
<name>A0AAD9KSZ0_RIDPI</name>
<evidence type="ECO:0000313" key="8">
    <source>
        <dbReference type="Proteomes" id="UP001209878"/>
    </source>
</evidence>
<organism evidence="7 8">
    <name type="scientific">Ridgeia piscesae</name>
    <name type="common">Tubeworm</name>
    <dbReference type="NCBI Taxonomy" id="27915"/>
    <lineage>
        <taxon>Eukaryota</taxon>
        <taxon>Metazoa</taxon>
        <taxon>Spiralia</taxon>
        <taxon>Lophotrochozoa</taxon>
        <taxon>Annelida</taxon>
        <taxon>Polychaeta</taxon>
        <taxon>Sedentaria</taxon>
        <taxon>Canalipalpata</taxon>
        <taxon>Sabellida</taxon>
        <taxon>Siboglinidae</taxon>
        <taxon>Ridgeia</taxon>
    </lineage>
</organism>
<gene>
    <name evidence="7" type="ORF">NP493_640g03054</name>
</gene>
<dbReference type="SMART" id="SM00717">
    <property type="entry name" value="SANT"/>
    <property type="match status" value="4"/>
</dbReference>
<dbReference type="PANTHER" id="PTHR46380">
    <property type="entry name" value="CYCLIN-D-BINDING MYB-LIKE TRANSCRIPTION FACTOR 1"/>
    <property type="match status" value="1"/>
</dbReference>
<keyword evidence="8" id="KW-1185">Reference proteome</keyword>
<protein>
    <recommendedName>
        <fullName evidence="9">Cyclin-D-binding Myb-like transcription factor 1</fullName>
    </recommendedName>
</protein>
<dbReference type="PANTHER" id="PTHR46380:SF2">
    <property type="entry name" value="CYCLIN-D-BINDING MYB-LIKE TRANSCRIPTION FACTOR 1"/>
    <property type="match status" value="1"/>
</dbReference>
<dbReference type="AlphaFoldDB" id="A0AAD9KSZ0"/>
<dbReference type="FunFam" id="1.10.10.60:FF:000139">
    <property type="entry name" value="cyclin-D-binding Myb-like transcription factor 1 isoform X2"/>
    <property type="match status" value="1"/>
</dbReference>
<reference evidence="7" key="1">
    <citation type="journal article" date="2023" name="Mol. Biol. Evol.">
        <title>Third-Generation Sequencing Reveals the Adaptive Role of the Epigenome in Three Deep-Sea Polychaetes.</title>
        <authorList>
            <person name="Perez M."/>
            <person name="Aroh O."/>
            <person name="Sun Y."/>
            <person name="Lan Y."/>
            <person name="Juniper S.K."/>
            <person name="Young C.R."/>
            <person name="Angers B."/>
            <person name="Qian P.Y."/>
        </authorList>
    </citation>
    <scope>NUCLEOTIDE SEQUENCE</scope>
    <source>
        <strain evidence="7">R07B-5</strain>
    </source>
</reference>
<dbReference type="Pfam" id="PF20588">
    <property type="entry name" value="DMTF1_N"/>
    <property type="match status" value="1"/>
</dbReference>
<dbReference type="GO" id="GO:0005634">
    <property type="term" value="C:nucleus"/>
    <property type="evidence" value="ECO:0007669"/>
    <property type="project" value="UniProtKB-SubCell"/>
</dbReference>
<dbReference type="SUPFAM" id="SSF46689">
    <property type="entry name" value="Homeodomain-like"/>
    <property type="match status" value="2"/>
</dbReference>
<feature type="domain" description="Myb-like" evidence="5">
    <location>
        <begin position="388"/>
        <end position="449"/>
    </location>
</feature>
<dbReference type="Proteomes" id="UP001209878">
    <property type="component" value="Unassembled WGS sequence"/>
</dbReference>
<dbReference type="Gene3D" id="1.10.10.60">
    <property type="entry name" value="Homeodomain-like"/>
    <property type="match status" value="2"/>
</dbReference>
<feature type="domain" description="Myb-like" evidence="5">
    <location>
        <begin position="457"/>
        <end position="508"/>
    </location>
</feature>
<dbReference type="InterPro" id="IPR001005">
    <property type="entry name" value="SANT/Myb"/>
</dbReference>
<evidence type="ECO:0008006" key="9">
    <source>
        <dbReference type="Google" id="ProtNLM"/>
    </source>
</evidence>
<proteinExistence type="predicted"/>
<evidence type="ECO:0000256" key="2">
    <source>
        <dbReference type="ARBA" id="ARBA00023125"/>
    </source>
</evidence>
<comment type="caution">
    <text evidence="7">The sequence shown here is derived from an EMBL/GenBank/DDBJ whole genome shotgun (WGS) entry which is preliminary data.</text>
</comment>
<feature type="compositionally biased region" description="Low complexity" evidence="4">
    <location>
        <begin position="884"/>
        <end position="898"/>
    </location>
</feature>
<dbReference type="InterPro" id="IPR051651">
    <property type="entry name" value="DMTF1_DNA-bind_reg"/>
</dbReference>
<dbReference type="InterPro" id="IPR017930">
    <property type="entry name" value="Myb_dom"/>
</dbReference>
<evidence type="ECO:0000259" key="5">
    <source>
        <dbReference type="PROSITE" id="PS50090"/>
    </source>
</evidence>